<evidence type="ECO:0000313" key="1">
    <source>
        <dbReference type="EMBL" id="CAB4272057.1"/>
    </source>
</evidence>
<name>A0A6J5U910_PRUAR</name>
<protein>
    <submittedName>
        <fullName evidence="1">Uncharacterized protein</fullName>
    </submittedName>
</protein>
<gene>
    <name evidence="1" type="ORF">CURHAP_LOCUS18562</name>
</gene>
<dbReference type="AlphaFoldDB" id="A0A6J5U910"/>
<proteinExistence type="predicted"/>
<dbReference type="EMBL" id="CAEKDK010000003">
    <property type="protein sequence ID" value="CAB4272057.1"/>
    <property type="molecule type" value="Genomic_DNA"/>
</dbReference>
<sequence length="170" mass="19205">MDILTSIISIITSPQLNLLGGSGLSNSLQKNFGKSEEKIGELRCGQRQDEAYGLMRRKGKGKKVHTDVQKWQAQAHKMIQEANKLLDDEDHAKTKCFCRSFQCFLQCSPRKRYLTHPPKTTWPSNQGFNGDTNHGGIEKSFTNLVACTECGVGKSHSSRKFIDKLKQRNY</sequence>
<dbReference type="Proteomes" id="UP000507222">
    <property type="component" value="Unassembled WGS sequence"/>
</dbReference>
<organism evidence="1 2">
    <name type="scientific">Prunus armeniaca</name>
    <name type="common">Apricot</name>
    <name type="synonym">Armeniaca vulgaris</name>
    <dbReference type="NCBI Taxonomy" id="36596"/>
    <lineage>
        <taxon>Eukaryota</taxon>
        <taxon>Viridiplantae</taxon>
        <taxon>Streptophyta</taxon>
        <taxon>Embryophyta</taxon>
        <taxon>Tracheophyta</taxon>
        <taxon>Spermatophyta</taxon>
        <taxon>Magnoliopsida</taxon>
        <taxon>eudicotyledons</taxon>
        <taxon>Gunneridae</taxon>
        <taxon>Pentapetalae</taxon>
        <taxon>rosids</taxon>
        <taxon>fabids</taxon>
        <taxon>Rosales</taxon>
        <taxon>Rosaceae</taxon>
        <taxon>Amygdaloideae</taxon>
        <taxon>Amygdaleae</taxon>
        <taxon>Prunus</taxon>
    </lineage>
</organism>
<evidence type="ECO:0000313" key="2">
    <source>
        <dbReference type="Proteomes" id="UP000507222"/>
    </source>
</evidence>
<reference evidence="1 2" key="1">
    <citation type="submission" date="2020-05" db="EMBL/GenBank/DDBJ databases">
        <authorList>
            <person name="Campoy J."/>
            <person name="Schneeberger K."/>
            <person name="Spophaly S."/>
        </authorList>
    </citation>
    <scope>NUCLEOTIDE SEQUENCE [LARGE SCALE GENOMIC DNA]</scope>
    <source>
        <strain evidence="1">PruArmRojPasFocal</strain>
    </source>
</reference>
<accession>A0A6J5U910</accession>